<dbReference type="PANTHER" id="PTHR33978">
    <property type="entry name" value="SERINE/THREONINE-KINASE"/>
    <property type="match status" value="1"/>
</dbReference>
<dbReference type="AlphaFoldDB" id="A0AAV6YG38"/>
<keyword evidence="2" id="KW-1185">Reference proteome</keyword>
<dbReference type="PANTHER" id="PTHR33978:SF18">
    <property type="entry name" value="OS01G0656300 PROTEIN"/>
    <property type="match status" value="1"/>
</dbReference>
<dbReference type="EMBL" id="WHWC01000001">
    <property type="protein sequence ID" value="KAG8391921.1"/>
    <property type="molecule type" value="Genomic_DNA"/>
</dbReference>
<protein>
    <submittedName>
        <fullName evidence="1">Uncharacterized protein</fullName>
    </submittedName>
</protein>
<evidence type="ECO:0000313" key="1">
    <source>
        <dbReference type="EMBL" id="KAG8391921.1"/>
    </source>
</evidence>
<organism evidence="1 2">
    <name type="scientific">Buddleja alternifolia</name>
    <dbReference type="NCBI Taxonomy" id="168488"/>
    <lineage>
        <taxon>Eukaryota</taxon>
        <taxon>Viridiplantae</taxon>
        <taxon>Streptophyta</taxon>
        <taxon>Embryophyta</taxon>
        <taxon>Tracheophyta</taxon>
        <taxon>Spermatophyta</taxon>
        <taxon>Magnoliopsida</taxon>
        <taxon>eudicotyledons</taxon>
        <taxon>Gunneridae</taxon>
        <taxon>Pentapetalae</taxon>
        <taxon>asterids</taxon>
        <taxon>lamiids</taxon>
        <taxon>Lamiales</taxon>
        <taxon>Scrophulariaceae</taxon>
        <taxon>Buddlejeae</taxon>
        <taxon>Buddleja</taxon>
    </lineage>
</organism>
<accession>A0AAV6YG38</accession>
<sequence length="120" mass="13881">MKMKTIQESIDEEEALKIWDCGSPLYDSYELVALSHVVERHFMVLPYLSGSRKVADHRHEVCYNLKSSPDEEATGATNARRSSMLSFFIGKRKNDGERKEKAKKHKISGISKIFFQCRRK</sequence>
<proteinExistence type="predicted"/>
<dbReference type="Proteomes" id="UP000826271">
    <property type="component" value="Unassembled WGS sequence"/>
</dbReference>
<evidence type="ECO:0000313" key="2">
    <source>
        <dbReference type="Proteomes" id="UP000826271"/>
    </source>
</evidence>
<gene>
    <name evidence="1" type="ORF">BUALT_Bualt01G0237200</name>
</gene>
<comment type="caution">
    <text evidence="1">The sequence shown here is derived from an EMBL/GenBank/DDBJ whole genome shotgun (WGS) entry which is preliminary data.</text>
</comment>
<reference evidence="1" key="1">
    <citation type="submission" date="2019-10" db="EMBL/GenBank/DDBJ databases">
        <authorList>
            <person name="Zhang R."/>
            <person name="Pan Y."/>
            <person name="Wang J."/>
            <person name="Ma R."/>
            <person name="Yu S."/>
        </authorList>
    </citation>
    <scope>NUCLEOTIDE SEQUENCE</scope>
    <source>
        <strain evidence="1">LA-IB0</strain>
        <tissue evidence="1">Leaf</tissue>
    </source>
</reference>
<name>A0AAV6YG38_9LAMI</name>